<dbReference type="OrthoDB" id="6414280at2759"/>
<feature type="transmembrane region" description="Helical" evidence="1">
    <location>
        <begin position="7"/>
        <end position="26"/>
    </location>
</feature>
<reference evidence="2" key="10">
    <citation type="submission" date="2011-11" db="EMBL/GenBank/DDBJ databases">
        <authorList>
            <person name="Carlson J."/>
            <person name="Booth B."/>
            <person name="Frise E."/>
            <person name="Park S."/>
            <person name="Wan K."/>
            <person name="Yu C."/>
            <person name="Celniker S."/>
        </authorList>
    </citation>
    <scope>NUCLEOTIDE SEQUENCE</scope>
</reference>
<organism evidence="2">
    <name type="scientific">Drosophila melanogaster</name>
    <name type="common">Fruit fly</name>
    <dbReference type="NCBI Taxonomy" id="7227"/>
    <lineage>
        <taxon>Eukaryota</taxon>
        <taxon>Metazoa</taxon>
        <taxon>Ecdysozoa</taxon>
        <taxon>Arthropoda</taxon>
        <taxon>Hexapoda</taxon>
        <taxon>Insecta</taxon>
        <taxon>Pterygota</taxon>
        <taxon>Neoptera</taxon>
        <taxon>Endopterygota</taxon>
        <taxon>Diptera</taxon>
        <taxon>Brachycera</taxon>
        <taxon>Muscomorpha</taxon>
        <taxon>Ephydroidea</taxon>
        <taxon>Drosophilidae</taxon>
        <taxon>Drosophila</taxon>
        <taxon>Sophophora</taxon>
    </lineage>
</organism>
<reference evidence="3 5" key="6">
    <citation type="journal article" date="2005" name="PLoS Comput. Biol.">
        <title>Combined evidence annotation of transposable elements in genome sequences.</title>
        <authorList>
            <person name="Quesneville H."/>
            <person name="Bergman C.M."/>
            <person name="Andrieu O."/>
            <person name="Autard D."/>
            <person name="Nouaud D."/>
            <person name="Ashburner M."/>
            <person name="Anxolabehere D."/>
        </authorList>
    </citation>
    <scope>NUCLEOTIDE SEQUENCE [LARGE SCALE GENOMIC DNA]</scope>
    <source>
        <strain evidence="5">Berkeley</strain>
    </source>
</reference>
<reference evidence="3" key="14">
    <citation type="submission" date="2020-04" db="EMBL/GenBank/DDBJ databases">
        <authorList>
            <consortium name="FlyBase"/>
        </authorList>
    </citation>
    <scope>NUCLEOTIDE SEQUENCE</scope>
</reference>
<dbReference type="EMBL" id="BT132818">
    <property type="protein sequence ID" value="AEU04567.1"/>
    <property type="molecule type" value="mRNA"/>
</dbReference>
<dbReference type="VEuPathDB" id="VectorBase:FBgn0033236"/>
<dbReference type="RefSeq" id="NP_001246197.1">
    <property type="nucleotide sequence ID" value="NM_001259268.2"/>
</dbReference>
<dbReference type="SMR" id="H0RN96"/>
<dbReference type="ExpressionAtlas" id="H0RN96">
    <property type="expression patterns" value="baseline and differential"/>
</dbReference>
<dbReference type="FlyBase" id="FBgn0033236">
    <property type="gene designation" value="CG14764"/>
</dbReference>
<protein>
    <submittedName>
        <fullName evidence="2">FI16831p1</fullName>
    </submittedName>
</protein>
<dbReference type="IntAct" id="H0RN96">
    <property type="interactions" value="1"/>
</dbReference>
<accession>H0RN96</accession>
<reference evidence="3" key="7">
    <citation type="submission" date="2006-08" db="EMBL/GenBank/DDBJ databases">
        <authorList>
            <person name="Celniker S."/>
            <person name="Carlson J."/>
            <person name="Wan K."/>
            <person name="Frise E."/>
            <person name="Hoskins R."/>
            <person name="Park S."/>
            <person name="Svirskas R."/>
            <person name="Rubin G."/>
        </authorList>
    </citation>
    <scope>NUCLEOTIDE SEQUENCE</scope>
</reference>
<dbReference type="GeneID" id="35749"/>
<dbReference type="HOGENOM" id="CLU_2308895_0_0_1"/>
<reference evidence="3 5" key="5">
    <citation type="journal article" date="2002" name="Genome Biol.">
        <title>Heterochromatic sequences in a Drosophila whole-genome shotgun assembly.</title>
        <authorList>
            <person name="Hoskins R.A."/>
            <person name="Smith C.D."/>
            <person name="Carlson J.W."/>
            <person name="Carvalho A.B."/>
            <person name="Halpern A."/>
            <person name="Kaminker J.S."/>
            <person name="Kennedy C."/>
            <person name="Mungall C.J."/>
            <person name="Sullivan B.A."/>
            <person name="Sutton G.G."/>
            <person name="Yasuhara J.C."/>
            <person name="Wakimoto B.T."/>
            <person name="Myers E.W."/>
            <person name="Celniker S.E."/>
            <person name="Rubin G.M."/>
            <person name="Karpen G.H."/>
        </authorList>
    </citation>
    <scope>NUCLEOTIDE SEQUENCE [LARGE SCALE GENOMIC DNA]</scope>
    <source>
        <strain evidence="5">Berkeley</strain>
    </source>
</reference>
<evidence type="ECO:0000256" key="1">
    <source>
        <dbReference type="SAM" id="Phobius"/>
    </source>
</evidence>
<evidence type="ECO:0000313" key="4">
    <source>
        <dbReference type="FlyBase" id="FBgn0033236"/>
    </source>
</evidence>
<evidence type="ECO:0000313" key="3">
    <source>
        <dbReference type="EMBL" id="AFH07952.1"/>
    </source>
</evidence>
<reference evidence="3 5" key="4">
    <citation type="journal article" date="2002" name="Genome Biol.">
        <title>The transposable elements of the Drosophila melanogaster euchromatin: a genomics perspective.</title>
        <authorList>
            <person name="Kaminker J.S."/>
            <person name="Bergman C.M."/>
            <person name="Kronmiller B."/>
            <person name="Carlson J."/>
            <person name="Svirskas R."/>
            <person name="Patel S."/>
            <person name="Frise E."/>
            <person name="Wheeler D.A."/>
            <person name="Lewis S.E."/>
            <person name="Rubin G.M."/>
            <person name="Ashburner M."/>
            <person name="Celniker S.E."/>
        </authorList>
    </citation>
    <scope>NUCLEOTIDE SEQUENCE [LARGE SCALE GENOMIC DNA]</scope>
    <source>
        <strain evidence="5">Berkeley</strain>
    </source>
</reference>
<reference evidence="3 5" key="3">
    <citation type="journal article" date="2002" name="Genome Biol.">
        <title>Annotation of the Drosophila melanogaster euchromatic genome: a systematic review.</title>
        <authorList>
            <person name="Misra S."/>
            <person name="Crosby M.A."/>
            <person name="Mungall C.J."/>
            <person name="Matthews B.B."/>
            <person name="Campbell K.S."/>
            <person name="Hradecky P."/>
            <person name="Huang Y."/>
            <person name="Kaminker J.S."/>
            <person name="Millburn G.H."/>
            <person name="Prochnik S.E."/>
            <person name="Smith C.D."/>
            <person name="Tupy J.L."/>
            <person name="Whitfied E.J."/>
            <person name="Bayraktaroglu L."/>
            <person name="Berman B.P."/>
            <person name="Bettencourt B.R."/>
            <person name="Celniker S.E."/>
            <person name="de Grey A.D."/>
            <person name="Drysdale R.A."/>
            <person name="Harris N.L."/>
            <person name="Richter J."/>
            <person name="Russo S."/>
            <person name="Schroeder A.J."/>
            <person name="Shu S.Q."/>
            <person name="Stapleton M."/>
            <person name="Yamada C."/>
            <person name="Ashburner M."/>
            <person name="Gelbart W.M."/>
            <person name="Rubin G.M."/>
            <person name="Lewis S.E."/>
        </authorList>
    </citation>
    <scope>GENOME REANNOTATION</scope>
    <source>
        <strain evidence="5">Berkeley</strain>
    </source>
</reference>
<evidence type="ECO:0000313" key="5">
    <source>
        <dbReference type="Proteomes" id="UP000000803"/>
    </source>
</evidence>
<dbReference type="DNASU" id="35749"/>
<proteinExistence type="evidence at transcript level"/>
<dbReference type="AGR" id="FB:FBgn0033236"/>
<dbReference type="KEGG" id="dme:Dmel_CG14764"/>
<reference evidence="3" key="15">
    <citation type="submission" date="2020-05" db="EMBL/GenBank/DDBJ databases">
        <title>Drosophila melanogaster release 4 sequence.</title>
        <authorList>
            <consortium name="Berkeley Drosophila Genome Project"/>
            <person name="Celniker S."/>
            <person name="Carlson J."/>
            <person name="Wan K."/>
            <person name="Pfeiffer B."/>
            <person name="Frise E."/>
            <person name="George R."/>
            <person name="Hoskins R."/>
            <person name="Stapleton M."/>
            <person name="Pacleb J."/>
            <person name="Park S."/>
            <person name="Svirskas R."/>
            <person name="Smith E."/>
            <person name="Yu C."/>
            <person name="Rubin G."/>
        </authorList>
    </citation>
    <scope>NUCLEOTIDE SEQUENCE</scope>
</reference>
<reference evidence="3" key="11">
    <citation type="journal article" date="2015" name="G3 (Bethesda)">
        <title>Gene Model Annotations for Drosophila melanogaster: Impact of High-Throughput Data.</title>
        <authorList>
            <consortium name="FlyBase Consortium"/>
            <person name="Matthews B.B."/>
            <person name="Dos Santos G."/>
            <person name="Crosby M.A."/>
            <person name="Emmert D.B."/>
            <person name="St Pierre S.E."/>
            <person name="Gramates L.S."/>
            <person name="Zhou P."/>
            <person name="Schroeder A.J."/>
            <person name="Falls K."/>
            <person name="Strelets V."/>
            <person name="Russo S.M."/>
            <person name="Gelbart W.M."/>
            <person name="null"/>
        </authorList>
    </citation>
    <scope>NUCLEOTIDE SEQUENCE</scope>
</reference>
<dbReference type="BioGRID-ORCS" id="35749">
    <property type="hits" value="0 hits in 1 CRISPR screen"/>
</dbReference>
<reference evidence="3" key="13">
    <citation type="journal article" date="2015" name="Genome Res.">
        <title>The Release 6 reference sequence of the Drosophila melanogaster genome.</title>
        <authorList>
            <person name="Hoskins R.A."/>
            <person name="Carlson J.W."/>
            <person name="Wan K.H."/>
            <person name="Park S."/>
            <person name="Mendez I."/>
            <person name="Galle S.E."/>
            <person name="Booth B.W."/>
            <person name="Pfeiffer B.D."/>
            <person name="George R.A."/>
            <person name="Svirskas R."/>
            <person name="Krzywinski M."/>
            <person name="Schein J."/>
            <person name="Accardo M.C."/>
            <person name="Damia E."/>
            <person name="Messina G."/>
            <person name="Mendez-Lago M."/>
            <person name="de Pablos B."/>
            <person name="Demakova O.V."/>
            <person name="Andreyeva E.N."/>
            <person name="Boldyreva L.V."/>
            <person name="Marra M."/>
            <person name="Carvalho A.B."/>
            <person name="Dimitri P."/>
            <person name="Villasante A."/>
            <person name="Zhimulev I.F."/>
            <person name="Rubin G.M."/>
            <person name="Karpen G.H."/>
            <person name="Celniker S.E."/>
        </authorList>
    </citation>
    <scope>NUCLEOTIDE SEQUENCE</scope>
</reference>
<dbReference type="AlphaFoldDB" id="H0RN96"/>
<reference evidence="3 5" key="9">
    <citation type="journal article" date="2007" name="Science">
        <title>Sequence finishing and mapping of Drosophila melanogaster heterochromatin.</title>
        <authorList>
            <person name="Hoskins R.A."/>
            <person name="Carlson J.W."/>
            <person name="Kennedy C."/>
            <person name="Acevedo D."/>
            <person name="Evans-Holm M."/>
            <person name="Frise E."/>
            <person name="Wan K.H."/>
            <person name="Park S."/>
            <person name="Mendez-Lago M."/>
            <person name="Rossi F."/>
            <person name="Villasante A."/>
            <person name="Dimitri P."/>
            <person name="Karpen G.H."/>
            <person name="Celniker S.E."/>
        </authorList>
    </citation>
    <scope>NUCLEOTIDE SEQUENCE [LARGE SCALE GENOMIC DNA]</scope>
    <source>
        <strain evidence="5">Berkeley</strain>
    </source>
</reference>
<keyword evidence="1" id="KW-0812">Transmembrane</keyword>
<keyword evidence="1" id="KW-0472">Membrane</keyword>
<reference evidence="3 5" key="2">
    <citation type="journal article" date="2002" name="Genome Biol.">
        <title>Finishing a whole-genome shotgun: release 3 of the Drosophila melanogaster euchromatic genome sequence.</title>
        <authorList>
            <person name="Celniker S.E."/>
            <person name="Wheeler D.A."/>
            <person name="Kronmiller B."/>
            <person name="Carlson J.W."/>
            <person name="Halpern A."/>
            <person name="Patel S."/>
            <person name="Adams M."/>
            <person name="Champe M."/>
            <person name="Dugan S.P."/>
            <person name="Frise E."/>
            <person name="Hodgson A."/>
            <person name="George R.A."/>
            <person name="Hoskins R.A."/>
            <person name="Laverty T."/>
            <person name="Muzny D.M."/>
            <person name="Nelson C.R."/>
            <person name="Pacleb J.M."/>
            <person name="Park S."/>
            <person name="Pfeiffer B.D."/>
            <person name="Richards S."/>
            <person name="Sodergren E.J."/>
            <person name="Svirskas R."/>
            <person name="Tabor P.E."/>
            <person name="Wan K."/>
            <person name="Stapleton M."/>
            <person name="Sutton G.G."/>
            <person name="Venter C."/>
            <person name="Weinstock G."/>
            <person name="Scherer S.E."/>
            <person name="Myers E.W."/>
            <person name="Gibbs R.A."/>
            <person name="Rubin G.M."/>
        </authorList>
    </citation>
    <scope>NUCLEOTIDE SEQUENCE [LARGE SCALE GENOMIC DNA]</scope>
    <source>
        <strain evidence="5">Berkeley</strain>
    </source>
</reference>
<gene>
    <name evidence="2" type="primary">CG14764-RB</name>
    <name evidence="3" type="synonym">CG2923</name>
    <name evidence="3" type="synonym">Dmel\CG14764</name>
    <name evidence="3 4" type="ORF">CG14764</name>
    <name evidence="3" type="ORF">Dmel_CG14764</name>
</gene>
<keyword evidence="5" id="KW-1185">Reference proteome</keyword>
<reference evidence="3" key="12">
    <citation type="journal article" date="2015" name="G3 (Bethesda)">
        <title>Gene Model Annotations for Drosophila melanogaster: The Rule-Benders.</title>
        <authorList>
            <consortium name="FlyBase Consortium"/>
            <person name="Crosby M.A."/>
            <person name="Gramates L.S."/>
            <person name="Dos Santos G."/>
            <person name="Matthews B.B."/>
            <person name="St Pierre S.E."/>
            <person name="Zhou P."/>
            <person name="Schroeder A.J."/>
            <person name="Falls K."/>
            <person name="Emmert D.B."/>
            <person name="Russo S.M."/>
            <person name="Gelbart W.M."/>
            <person name="null"/>
        </authorList>
    </citation>
    <scope>NUCLEOTIDE SEQUENCE</scope>
</reference>
<dbReference type="Bgee" id="FBgn0033236">
    <property type="expression patterns" value="Expressed in distal medullary amacrine neuron Dm11 in insect head and 166 other cell types or tissues"/>
</dbReference>
<dbReference type="Proteomes" id="UP000000803">
    <property type="component" value="Chromosome 2R"/>
</dbReference>
<dbReference type="EMBL" id="AE013599">
    <property type="protein sequence ID" value="AFH07952.1"/>
    <property type="molecule type" value="Genomic_DNA"/>
</dbReference>
<reference evidence="3 5" key="1">
    <citation type="journal article" date="2000" name="Science">
        <title>The genome sequence of Drosophila melanogaster.</title>
        <authorList>
            <person name="Adams M.D."/>
            <person name="Celniker S.E."/>
            <person name="Holt R.A."/>
            <person name="Evans C.A."/>
            <person name="Gocayne J.D."/>
            <person name="Amanatides P.G."/>
            <person name="Scherer S.E."/>
            <person name="Li P.W."/>
            <person name="Hoskins R.A."/>
            <person name="Galle R.F."/>
            <person name="George R.A."/>
            <person name="Lewis S.E."/>
            <person name="Richards S."/>
            <person name="Ashburner M."/>
            <person name="Henderson S.N."/>
            <person name="Sutton G.G."/>
            <person name="Wortman J.R."/>
            <person name="Yandell M.D."/>
            <person name="Zhang Q."/>
            <person name="Chen L.X."/>
            <person name="Brandon R.C."/>
            <person name="Rogers Y.H."/>
            <person name="Blazej R.G."/>
            <person name="Champe M."/>
            <person name="Pfeiffer B.D."/>
            <person name="Wan K.H."/>
            <person name="Doyle C."/>
            <person name="Baxter E.G."/>
            <person name="Helt G."/>
            <person name="Nelson C.R."/>
            <person name="Gabor G.L."/>
            <person name="Abril J.F."/>
            <person name="Agbayani A."/>
            <person name="An H.J."/>
            <person name="Andrews-Pfannkoch C."/>
            <person name="Baldwin D."/>
            <person name="Ballew R.M."/>
            <person name="Basu A."/>
            <person name="Baxendale J."/>
            <person name="Bayraktaroglu L."/>
            <person name="Beasley E.M."/>
            <person name="Beeson K.Y."/>
            <person name="Benos P.V."/>
            <person name="Berman B.P."/>
            <person name="Bhandari D."/>
            <person name="Bolshakov S."/>
            <person name="Borkova D."/>
            <person name="Botchan M.R."/>
            <person name="Bouck J."/>
            <person name="Brokstein P."/>
            <person name="Brottier P."/>
            <person name="Burtis K.C."/>
            <person name="Busam D.A."/>
            <person name="Butler H."/>
            <person name="Cadieu E."/>
            <person name="Center A."/>
            <person name="Chandra I."/>
            <person name="Cherry J.M."/>
            <person name="Cawley S."/>
            <person name="Dahlke C."/>
            <person name="Davenport L.B."/>
            <person name="Davies P."/>
            <person name="de Pablos B."/>
            <person name="Delcher A."/>
            <person name="Deng Z."/>
            <person name="Mays A.D."/>
            <person name="Dew I."/>
            <person name="Dietz S.M."/>
            <person name="Dodson K."/>
            <person name="Doup L.E."/>
            <person name="Downes M."/>
            <person name="Dugan-Rocha S."/>
            <person name="Dunkov B.C."/>
            <person name="Dunn P."/>
            <person name="Durbin K.J."/>
            <person name="Evangelista C.C."/>
            <person name="Ferraz C."/>
            <person name="Ferriera S."/>
            <person name="Fleischmann W."/>
            <person name="Fosler C."/>
            <person name="Gabrielian A.E."/>
            <person name="Garg N.S."/>
            <person name="Gelbart W.M."/>
            <person name="Glasser K."/>
            <person name="Glodek A."/>
            <person name="Gong F."/>
            <person name="Gorrell J.H."/>
            <person name="Gu Z."/>
            <person name="Guan P."/>
            <person name="Harris M."/>
            <person name="Harris N.L."/>
            <person name="Harvey D."/>
            <person name="Heiman T.J."/>
            <person name="Hernandez J.R."/>
            <person name="Houck J."/>
            <person name="Hostin D."/>
            <person name="Houston K.A."/>
            <person name="Howland T.J."/>
            <person name="Wei M.H."/>
            <person name="Ibegwam C."/>
            <person name="Jalali M."/>
            <person name="Kalush F."/>
            <person name="Karpen G.H."/>
            <person name="Ke Z."/>
            <person name="Kennison J.A."/>
            <person name="Ketchum K.A."/>
            <person name="Kimmel B.E."/>
            <person name="Kodira C.D."/>
            <person name="Kraft C."/>
            <person name="Kravitz S."/>
            <person name="Kulp D."/>
            <person name="Lai Z."/>
            <person name="Lasko P."/>
            <person name="Lei Y."/>
            <person name="Levitsky A.A."/>
            <person name="Li J."/>
            <person name="Li Z."/>
            <person name="Liang Y."/>
            <person name="Lin X."/>
            <person name="Liu X."/>
            <person name="Mattei B."/>
            <person name="McIntosh T.C."/>
            <person name="McLeod M.P."/>
            <person name="McPherson D."/>
            <person name="Merkulov G."/>
            <person name="Milshina N.V."/>
            <person name="Mobarry C."/>
            <person name="Morris J."/>
            <person name="Moshrefi A."/>
            <person name="Mount S.M."/>
            <person name="Moy M."/>
            <person name="Murphy B."/>
            <person name="Murphy L."/>
            <person name="Muzny D.M."/>
            <person name="Nelson D.L."/>
            <person name="Nelson D.R."/>
            <person name="Nelson K.A."/>
            <person name="Nixon K."/>
            <person name="Nusskern D.R."/>
            <person name="Pacleb J.M."/>
            <person name="Palazzolo M."/>
            <person name="Pittman G.S."/>
            <person name="Pan S."/>
            <person name="Pollard J."/>
            <person name="Puri V."/>
            <person name="Reese M.G."/>
            <person name="Reinert K."/>
            <person name="Remington K."/>
            <person name="Saunders R.D."/>
            <person name="Scheeler F."/>
            <person name="Shen H."/>
            <person name="Shue B.C."/>
            <person name="Siden-Kiamos I."/>
            <person name="Simpson M."/>
            <person name="Skupski M.P."/>
            <person name="Smith T."/>
            <person name="Spier E."/>
            <person name="Spradling A.C."/>
            <person name="Stapleton M."/>
            <person name="Strong R."/>
            <person name="Sun E."/>
            <person name="Svirskas R."/>
            <person name="Tector C."/>
            <person name="Turner R."/>
            <person name="Venter E."/>
            <person name="Wang A.H."/>
            <person name="Wang X."/>
            <person name="Wang Z.Y."/>
            <person name="Wassarman D.A."/>
            <person name="Weinstock G.M."/>
            <person name="Weissenbach J."/>
            <person name="Williams S.M."/>
            <person name="WoodageT"/>
            <person name="Worley K.C."/>
            <person name="Wu D."/>
            <person name="Yang S."/>
            <person name="Yao Q.A."/>
            <person name="Ye J."/>
            <person name="Yeh R.F."/>
            <person name="Zaveri J.S."/>
            <person name="Zhan M."/>
            <person name="Zhang G."/>
            <person name="Zhao Q."/>
            <person name="Zheng L."/>
            <person name="Zheng X.H."/>
            <person name="Zhong F.N."/>
            <person name="Zhong W."/>
            <person name="Zhou X."/>
            <person name="Zhu S."/>
            <person name="Zhu X."/>
            <person name="Smith H.O."/>
            <person name="Gibbs R.A."/>
            <person name="Myers E.W."/>
            <person name="Rubin G.M."/>
            <person name="Venter J.C."/>
        </authorList>
    </citation>
    <scope>NUCLEOTIDE SEQUENCE [LARGE SCALE GENOMIC DNA]</scope>
    <source>
        <strain evidence="5">Berkeley</strain>
    </source>
</reference>
<name>H0RN96_DROME</name>
<reference evidence="3 5" key="8">
    <citation type="journal article" date="2007" name="Science">
        <title>The Release 5.1 annotation of Drosophila melanogaster heterochromatin.</title>
        <authorList>
            <person name="Smith C.D."/>
            <person name="Shu S."/>
            <person name="Mungall C.J."/>
            <person name="Karpen G.H."/>
        </authorList>
    </citation>
    <scope>NUCLEOTIDE SEQUENCE [LARGE SCALE GENOMIC DNA]</scope>
    <source>
        <strain evidence="5">Berkeley</strain>
    </source>
</reference>
<keyword evidence="1" id="KW-1133">Transmembrane helix</keyword>
<evidence type="ECO:0000313" key="2">
    <source>
        <dbReference type="EMBL" id="AEU04567.1"/>
    </source>
</evidence>
<sequence>MRTKHLILILIGVIIATIVFIAFGPAGEPNDSFKNIVVQTHQQFKEFQRGARALSMRLHSDYSYSIFTCVRSKQALLIAYSHRFNVAPPLTCRAMQLNCS</sequence>